<evidence type="ECO:0000313" key="2">
    <source>
        <dbReference type="EMBL" id="HCT57079.1"/>
    </source>
</evidence>
<evidence type="ECO:0000259" key="1">
    <source>
        <dbReference type="Pfam" id="PF07045"/>
    </source>
</evidence>
<dbReference type="EMBL" id="DPIY01000006">
    <property type="protein sequence ID" value="HCT57079.1"/>
    <property type="molecule type" value="Genomic_DNA"/>
</dbReference>
<organism evidence="2 3">
    <name type="scientific">Gemmatimonas aurantiaca</name>
    <dbReference type="NCBI Taxonomy" id="173480"/>
    <lineage>
        <taxon>Bacteria</taxon>
        <taxon>Pseudomonadati</taxon>
        <taxon>Gemmatimonadota</taxon>
        <taxon>Gemmatimonadia</taxon>
        <taxon>Gemmatimonadales</taxon>
        <taxon>Gemmatimonadaceae</taxon>
        <taxon>Gemmatimonas</taxon>
    </lineage>
</organism>
<dbReference type="PANTHER" id="PTHR41521:SF4">
    <property type="entry name" value="BLR0684 PROTEIN"/>
    <property type="match status" value="1"/>
</dbReference>
<reference evidence="2 3" key="1">
    <citation type="journal article" date="2018" name="Nat. Biotechnol.">
        <title>A standardized bacterial taxonomy based on genome phylogeny substantially revises the tree of life.</title>
        <authorList>
            <person name="Parks D.H."/>
            <person name="Chuvochina M."/>
            <person name="Waite D.W."/>
            <person name="Rinke C."/>
            <person name="Skarshewski A."/>
            <person name="Chaumeil P.A."/>
            <person name="Hugenholtz P."/>
        </authorList>
    </citation>
    <scope>NUCLEOTIDE SEQUENCE [LARGE SCALE GENOMIC DNA]</scope>
    <source>
        <strain evidence="2">UBA8844</strain>
    </source>
</reference>
<dbReference type="InterPro" id="IPR011008">
    <property type="entry name" value="Dimeric_a/b-barrel"/>
</dbReference>
<protein>
    <submittedName>
        <fullName evidence="2">DUF1330 domain-containing protein</fullName>
    </submittedName>
</protein>
<dbReference type="PANTHER" id="PTHR41521">
    <property type="match status" value="1"/>
</dbReference>
<dbReference type="Proteomes" id="UP000264071">
    <property type="component" value="Unassembled WGS sequence"/>
</dbReference>
<dbReference type="InterPro" id="IPR010753">
    <property type="entry name" value="DUF1330"/>
</dbReference>
<dbReference type="SUPFAM" id="SSF54909">
    <property type="entry name" value="Dimeric alpha+beta barrel"/>
    <property type="match status" value="1"/>
</dbReference>
<name>A0A3D4V7F8_9BACT</name>
<feature type="domain" description="DUF1330" evidence="1">
    <location>
        <begin position="3"/>
        <end position="95"/>
    </location>
</feature>
<sequence>MAKGYWIARVDVDDVETYKGYVASNAEPIGAYGGRMLVRGGQFINPEGNSRSRNVIVEFPSYQAALDCYHSEGYQAAIKIRQPVSHMDLIVIEGYDGPQPA</sequence>
<evidence type="ECO:0000313" key="3">
    <source>
        <dbReference type="Proteomes" id="UP000264071"/>
    </source>
</evidence>
<proteinExistence type="predicted"/>
<dbReference type="AlphaFoldDB" id="A0A3D4V7F8"/>
<comment type="caution">
    <text evidence="2">The sequence shown here is derived from an EMBL/GenBank/DDBJ whole genome shotgun (WGS) entry which is preliminary data.</text>
</comment>
<accession>A0A3D4V7F8</accession>
<gene>
    <name evidence="2" type="ORF">DGD08_07675</name>
</gene>
<dbReference type="Gene3D" id="3.30.70.100">
    <property type="match status" value="1"/>
</dbReference>
<dbReference type="Pfam" id="PF07045">
    <property type="entry name" value="DUF1330"/>
    <property type="match status" value="1"/>
</dbReference>